<evidence type="ECO:0000256" key="4">
    <source>
        <dbReference type="ARBA" id="ARBA00022833"/>
    </source>
</evidence>
<evidence type="ECO:0000256" key="1">
    <source>
        <dbReference type="ARBA" id="ARBA00004123"/>
    </source>
</evidence>
<keyword evidence="3" id="KW-0863">Zinc-finger</keyword>
<dbReference type="AlphaFoldDB" id="M8BCN5"/>
<dbReference type="GO" id="GO:0005634">
    <property type="term" value="C:nucleus"/>
    <property type="evidence" value="ECO:0007669"/>
    <property type="project" value="UniProtKB-SubCell"/>
</dbReference>
<evidence type="ECO:0000256" key="2">
    <source>
        <dbReference type="ARBA" id="ARBA00022723"/>
    </source>
</evidence>
<dbReference type="GO" id="GO:0003677">
    <property type="term" value="F:DNA binding"/>
    <property type="evidence" value="ECO:0007669"/>
    <property type="project" value="InterPro"/>
</dbReference>
<dbReference type="PANTHER" id="PTHR31251">
    <property type="entry name" value="SQUAMOSA PROMOTER-BINDING-LIKE PROTEIN 4"/>
    <property type="match status" value="1"/>
</dbReference>
<protein>
    <submittedName>
        <fullName evidence="6">Squamosa promoter-binding-like protein 1</fullName>
    </submittedName>
</protein>
<dbReference type="InterPro" id="IPR036893">
    <property type="entry name" value="SBP_sf"/>
</dbReference>
<dbReference type="PANTHER" id="PTHR31251:SF204">
    <property type="entry name" value="SQUAMOSA PROMOTER-BINDING-LIKE PROTEIN 1"/>
    <property type="match status" value="1"/>
</dbReference>
<dbReference type="GO" id="GO:0008270">
    <property type="term" value="F:zinc ion binding"/>
    <property type="evidence" value="ECO:0007669"/>
    <property type="project" value="UniProtKB-KW"/>
</dbReference>
<keyword evidence="5" id="KW-0539">Nucleus</keyword>
<accession>M8BCN5</accession>
<comment type="subcellular location">
    <subcellularLocation>
        <location evidence="1">Nucleus</location>
    </subcellularLocation>
</comment>
<dbReference type="Gene3D" id="1.25.40.20">
    <property type="entry name" value="Ankyrin repeat-containing domain"/>
    <property type="match status" value="1"/>
</dbReference>
<reference evidence="6" key="1">
    <citation type="submission" date="2015-06" db="UniProtKB">
        <authorList>
            <consortium name="EnsemblPlants"/>
        </authorList>
    </citation>
    <scope>IDENTIFICATION</scope>
</reference>
<dbReference type="EnsemblPlants" id="EMT11716">
    <property type="protein sequence ID" value="EMT11716"/>
    <property type="gene ID" value="F775_04036"/>
</dbReference>
<sequence>MSGGLKNKKKKGHEWDLNDWRWDGNLFLATPSPNADAPSGCGSRELGRAEEGCSFGAAADKSRRRRRRRVTTVDNPEECSNTAIHNERNAVWRGQIGEEEGPASATAGASSSSAPSCQVDGCHADLSDDRDYHRRHKVCEPHTKSTLVRIKNIEHRFCQQCSRFHLVQEFDEGKKSCRSRLATHNRRRRKAPAEAVNSLGENQSLTNTLLLLLRQLAGQDSASSSEQINGPNLLVSLLKNLAAVAGTQACQDMLKDATSSNAGNYVGNQSGPPVPAEEPPVKRRAQNFDLNDAYVEEDESRTDKIVFKLFGKQPNDFPADLRAQILNWLSHYPSDMESYIRPGCVILTIYPRLPNWMWDKILNWLSHYPSDMESYIRPGCVILTIYLRLPNWMWDKINVDPAPWIENLISISTHGFWETGWLYARVQDRLTLSCNGRLMLVSPWRPVIGDKHQILCVTPIAAAYNSTANFSVRGFNIAQPTTKLLCIFGGKYLVQEATQKLHADTRIQQGPQCLTFSCSFPSTSGRGFIEVEDYDQSSICFPFVVAEESICCEIRMLEEKLNIIAFGDALEGREDLMASRSQALKFLHEIGWLLQRSHTRATSSKAPQQHHAVGFSAARFRWLLSFAVDQEWCGVVKMLLDTLFQGNIDVASPVDFVLGESLVFAAVNKRSKPLVACLLRYTTKSAPVGSGAVATPARFLFTPDMTGSSDITPLHVAATITNAAAVLDALTDDPQQLGIKTWKNARDATGYTPEDYARRRGHTSYIKMVENKINSRLPAAHVSVAMTTTGIAEKHTDDGRPRSTEQTVFDVEKSPPGCRQCVQLQHIAYRPCPNRFLSNRPAVLSLVAIAAVCVCVGLIMQSPPVIRGDQDRYLVSGCRIGEREGEREYLQRLLEPSLWFSA</sequence>
<dbReference type="PROSITE" id="PS51141">
    <property type="entry name" value="ZF_SBP"/>
    <property type="match status" value="1"/>
</dbReference>
<evidence type="ECO:0000256" key="3">
    <source>
        <dbReference type="ARBA" id="ARBA00022771"/>
    </source>
</evidence>
<dbReference type="InterPro" id="IPR036770">
    <property type="entry name" value="Ankyrin_rpt-contain_sf"/>
</dbReference>
<evidence type="ECO:0000313" key="6">
    <source>
        <dbReference type="EnsemblPlants" id="EMT11716"/>
    </source>
</evidence>
<dbReference type="SUPFAM" id="SSF48403">
    <property type="entry name" value="Ankyrin repeat"/>
    <property type="match status" value="1"/>
</dbReference>
<organism evidence="6">
    <name type="scientific">Aegilops tauschii</name>
    <name type="common">Tausch's goatgrass</name>
    <name type="synonym">Aegilops squarrosa</name>
    <dbReference type="NCBI Taxonomy" id="37682"/>
    <lineage>
        <taxon>Eukaryota</taxon>
        <taxon>Viridiplantae</taxon>
        <taxon>Streptophyta</taxon>
        <taxon>Embryophyta</taxon>
        <taxon>Tracheophyta</taxon>
        <taxon>Spermatophyta</taxon>
        <taxon>Magnoliopsida</taxon>
        <taxon>Liliopsida</taxon>
        <taxon>Poales</taxon>
        <taxon>Poaceae</taxon>
        <taxon>BOP clade</taxon>
        <taxon>Pooideae</taxon>
        <taxon>Triticodae</taxon>
        <taxon>Triticeae</taxon>
        <taxon>Triticinae</taxon>
        <taxon>Aegilops</taxon>
    </lineage>
</organism>
<dbReference type="InterPro" id="IPR044817">
    <property type="entry name" value="SBP-like"/>
</dbReference>
<proteinExistence type="predicted"/>
<dbReference type="Gene3D" id="4.10.1100.10">
    <property type="entry name" value="Transcription factor, SBP-box domain"/>
    <property type="match status" value="1"/>
</dbReference>
<keyword evidence="4" id="KW-0862">Zinc</keyword>
<name>M8BCN5_AEGTA</name>
<dbReference type="Pfam" id="PF26102">
    <property type="entry name" value="Ig_SPL7"/>
    <property type="match status" value="1"/>
</dbReference>
<evidence type="ECO:0000256" key="5">
    <source>
        <dbReference type="ARBA" id="ARBA00023242"/>
    </source>
</evidence>
<dbReference type="SUPFAM" id="SSF103612">
    <property type="entry name" value="SBT domain"/>
    <property type="match status" value="1"/>
</dbReference>
<dbReference type="Pfam" id="PF03110">
    <property type="entry name" value="SBP"/>
    <property type="match status" value="1"/>
</dbReference>
<keyword evidence="2" id="KW-0479">Metal-binding</keyword>
<dbReference type="InterPro" id="IPR004333">
    <property type="entry name" value="SBP_dom"/>
</dbReference>